<comment type="catalytic activity">
    <reaction evidence="14">
        <text>5,6-dihydrouridine(17) in tRNA + NAD(+) = uridine(17) in tRNA + NADH + H(+)</text>
        <dbReference type="Rhea" id="RHEA:53372"/>
        <dbReference type="Rhea" id="RHEA-COMP:13541"/>
        <dbReference type="Rhea" id="RHEA-COMP:13542"/>
        <dbReference type="ChEBI" id="CHEBI:15378"/>
        <dbReference type="ChEBI" id="CHEBI:57540"/>
        <dbReference type="ChEBI" id="CHEBI:57945"/>
        <dbReference type="ChEBI" id="CHEBI:65315"/>
        <dbReference type="ChEBI" id="CHEBI:74443"/>
        <dbReference type="EC" id="1.3.1.88"/>
    </reaction>
    <physiologicalReaction direction="right-to-left" evidence="14">
        <dbReference type="Rhea" id="RHEA:53374"/>
    </physiologicalReaction>
</comment>
<evidence type="ECO:0000256" key="6">
    <source>
        <dbReference type="ARBA" id="ARBA00022643"/>
    </source>
</evidence>
<accession>A0AAE0YJZ8</accession>
<evidence type="ECO:0000256" key="16">
    <source>
        <dbReference type="ARBA" id="ARBA00048934"/>
    </source>
</evidence>
<evidence type="ECO:0000256" key="13">
    <source>
        <dbReference type="ARBA" id="ARBA00038890"/>
    </source>
</evidence>
<dbReference type="PANTHER" id="PTHR11082">
    <property type="entry name" value="TRNA-DIHYDROURIDINE SYNTHASE"/>
    <property type="match status" value="1"/>
</dbReference>
<evidence type="ECO:0000313" key="23">
    <source>
        <dbReference type="Proteomes" id="UP001283361"/>
    </source>
</evidence>
<reference evidence="22" key="1">
    <citation type="journal article" date="2023" name="G3 (Bethesda)">
        <title>A reference genome for the long-term kleptoplast-retaining sea slug Elysia crispata morphotype clarki.</title>
        <authorList>
            <person name="Eastman K.E."/>
            <person name="Pendleton A.L."/>
            <person name="Shaikh M.A."/>
            <person name="Suttiyut T."/>
            <person name="Ogas R."/>
            <person name="Tomko P."/>
            <person name="Gavelis G."/>
            <person name="Widhalm J.R."/>
            <person name="Wisecaver J.H."/>
        </authorList>
    </citation>
    <scope>NUCLEOTIDE SEQUENCE</scope>
    <source>
        <strain evidence="22">ECLA1</strain>
    </source>
</reference>
<evidence type="ECO:0000256" key="5">
    <source>
        <dbReference type="ARBA" id="ARBA00022630"/>
    </source>
</evidence>
<protein>
    <recommendedName>
        <fullName evidence="19">tRNA-dihydrouridine(16/17) synthase [NAD(P)(+)]-like</fullName>
        <ecNumber evidence="13">1.3.1.88</ecNumber>
    </recommendedName>
    <alternativeName>
        <fullName evidence="20">tRNA-dihydrouridine synthase 1-like</fullName>
    </alternativeName>
</protein>
<dbReference type="AlphaFoldDB" id="A0AAE0YJZ8"/>
<keyword evidence="5" id="KW-0285">Flavoprotein</keyword>
<evidence type="ECO:0000256" key="10">
    <source>
        <dbReference type="ARBA" id="ARBA00023027"/>
    </source>
</evidence>
<comment type="catalytic activity">
    <reaction evidence="17">
        <text>5,6-dihydrouridine(17) in tRNA + NADP(+) = uridine(17) in tRNA + NADPH + H(+)</text>
        <dbReference type="Rhea" id="RHEA:53368"/>
        <dbReference type="Rhea" id="RHEA-COMP:13541"/>
        <dbReference type="Rhea" id="RHEA-COMP:13542"/>
        <dbReference type="ChEBI" id="CHEBI:15378"/>
        <dbReference type="ChEBI" id="CHEBI:57783"/>
        <dbReference type="ChEBI" id="CHEBI:58349"/>
        <dbReference type="ChEBI" id="CHEBI:65315"/>
        <dbReference type="ChEBI" id="CHEBI:74443"/>
        <dbReference type="EC" id="1.3.1.88"/>
    </reaction>
    <physiologicalReaction direction="right-to-left" evidence="17">
        <dbReference type="Rhea" id="RHEA:53370"/>
    </physiologicalReaction>
</comment>
<proteinExistence type="inferred from homology"/>
<dbReference type="GO" id="GO:0017150">
    <property type="term" value="F:tRNA dihydrouridine synthase activity"/>
    <property type="evidence" value="ECO:0007669"/>
    <property type="project" value="InterPro"/>
</dbReference>
<dbReference type="InterPro" id="IPR018517">
    <property type="entry name" value="tRNA_hU_synthase_CS"/>
</dbReference>
<keyword evidence="10" id="KW-0520">NAD</keyword>
<dbReference type="GO" id="GO:0050660">
    <property type="term" value="F:flavin adenine dinucleotide binding"/>
    <property type="evidence" value="ECO:0007669"/>
    <property type="project" value="InterPro"/>
</dbReference>
<sequence length="572" mass="65036">MDSGRANNPEDNSNNSGFQFWREILQRAKYVVAPMVDQSELAWRMLSRKYGAELCYTPMLHASVFVKDPNYRKDSLQSCEQDRPLIAQFCCNDPDTFLKAAQLAEAHCDAIDLNLGCPQVIAKRGHYGAFLQDEWDLIARMVKTCHENLKVPITCKVRIFPSVEKTVQYAKMLEAAGCQLLTIHGRTREQKGRFTGIADWSYIAAVRKAVNIPVFANGNIQYLEDVHRCLKETGAQGVMTAEGNLHNPALFHGINPSVWDMLLEYLDYAEKFPCPLSYMRGHAFKLCQHALTAHKHLRDLFASAKDVNEFREAANKLQEASQADVEKFTDDPLNFKQELELPLPYWICQPYVRPNPDEEKKVHPENRELRKQLNLKRAEDILKISSADAGFSMNKIKKMLKNPYKNHDPALKPKFEPCIQCRNPRGSKCEFMLCKTCCRNRANLEMKGCKGHNIRRRELFEKEVLGSFDKGKHASSSEKDCLNNNLEKHEKKVLERDCDANTVVNRDEMILGENDTVCTDILLKSKTVLTDDPKKCISAPDSRAGYSSEKTIIVPLSSDTLPSVDDSLSKVL</sequence>
<comment type="subcellular location">
    <subcellularLocation>
        <location evidence="3">Cytoplasm</location>
    </subcellularLocation>
    <subcellularLocation>
        <location evidence="2">Nucleus</location>
    </subcellularLocation>
</comment>
<dbReference type="GO" id="GO:0005737">
    <property type="term" value="C:cytoplasm"/>
    <property type="evidence" value="ECO:0007669"/>
    <property type="project" value="UniProtKB-SubCell"/>
</dbReference>
<keyword evidence="11" id="KW-0539">Nucleus</keyword>
<dbReference type="PANTHER" id="PTHR11082:SF5">
    <property type="entry name" value="TRNA-DIHYDROURIDINE(16_17) SYNTHASE [NAD(P)(+)]-LIKE"/>
    <property type="match status" value="1"/>
</dbReference>
<evidence type="ECO:0000256" key="1">
    <source>
        <dbReference type="ARBA" id="ARBA00001917"/>
    </source>
</evidence>
<keyword evidence="6" id="KW-0288">FMN</keyword>
<comment type="catalytic activity">
    <reaction evidence="16">
        <text>5,6-dihydrouridine(16) in tRNA + NAD(+) = uridine(16) in tRNA + NADH + H(+)</text>
        <dbReference type="Rhea" id="RHEA:53380"/>
        <dbReference type="Rhea" id="RHEA-COMP:13543"/>
        <dbReference type="Rhea" id="RHEA-COMP:13544"/>
        <dbReference type="ChEBI" id="CHEBI:15378"/>
        <dbReference type="ChEBI" id="CHEBI:57540"/>
        <dbReference type="ChEBI" id="CHEBI:57945"/>
        <dbReference type="ChEBI" id="CHEBI:65315"/>
        <dbReference type="ChEBI" id="CHEBI:74443"/>
        <dbReference type="EC" id="1.3.1.88"/>
    </reaction>
    <physiologicalReaction direction="right-to-left" evidence="16">
        <dbReference type="Rhea" id="RHEA:53382"/>
    </physiologicalReaction>
</comment>
<dbReference type="FunFam" id="3.20.20.70:FF:000081">
    <property type="entry name" value="Dihydrouridine synthase 1 like"/>
    <property type="match status" value="1"/>
</dbReference>
<feature type="domain" description="DUS-like FMN-binding" evidence="21">
    <location>
        <begin position="32"/>
        <end position="323"/>
    </location>
</feature>
<evidence type="ECO:0000256" key="17">
    <source>
        <dbReference type="ARBA" id="ARBA00049467"/>
    </source>
</evidence>
<keyword evidence="4" id="KW-0963">Cytoplasm</keyword>
<dbReference type="InterPro" id="IPR035587">
    <property type="entry name" value="DUS-like_FMN-bd"/>
</dbReference>
<evidence type="ECO:0000313" key="22">
    <source>
        <dbReference type="EMBL" id="KAK3748083.1"/>
    </source>
</evidence>
<evidence type="ECO:0000256" key="8">
    <source>
        <dbReference type="ARBA" id="ARBA00022857"/>
    </source>
</evidence>
<evidence type="ECO:0000256" key="9">
    <source>
        <dbReference type="ARBA" id="ARBA00023002"/>
    </source>
</evidence>
<organism evidence="22 23">
    <name type="scientific">Elysia crispata</name>
    <name type="common">lettuce slug</name>
    <dbReference type="NCBI Taxonomy" id="231223"/>
    <lineage>
        <taxon>Eukaryota</taxon>
        <taxon>Metazoa</taxon>
        <taxon>Spiralia</taxon>
        <taxon>Lophotrochozoa</taxon>
        <taxon>Mollusca</taxon>
        <taxon>Gastropoda</taxon>
        <taxon>Heterobranchia</taxon>
        <taxon>Euthyneura</taxon>
        <taxon>Panpulmonata</taxon>
        <taxon>Sacoglossa</taxon>
        <taxon>Placobranchoidea</taxon>
        <taxon>Plakobranchidae</taxon>
        <taxon>Elysia</taxon>
    </lineage>
</organism>
<dbReference type="SUPFAM" id="SSF51395">
    <property type="entry name" value="FMN-linked oxidoreductases"/>
    <property type="match status" value="1"/>
</dbReference>
<gene>
    <name evidence="22" type="ORF">RRG08_047474</name>
</gene>
<comment type="cofactor">
    <cofactor evidence="1">
        <name>FMN</name>
        <dbReference type="ChEBI" id="CHEBI:58210"/>
    </cofactor>
</comment>
<dbReference type="Proteomes" id="UP001283361">
    <property type="component" value="Unassembled WGS sequence"/>
</dbReference>
<dbReference type="Gene3D" id="3.20.20.70">
    <property type="entry name" value="Aldolase class I"/>
    <property type="match status" value="1"/>
</dbReference>
<evidence type="ECO:0000256" key="18">
    <source>
        <dbReference type="ARBA" id="ARBA00053643"/>
    </source>
</evidence>
<dbReference type="EC" id="1.3.1.88" evidence="13"/>
<evidence type="ECO:0000256" key="12">
    <source>
        <dbReference type="ARBA" id="ARBA00038313"/>
    </source>
</evidence>
<name>A0AAE0YJZ8_9GAST</name>
<comment type="similarity">
    <text evidence="12">Belongs to the Dus family. Dus1 subfamily.</text>
</comment>
<evidence type="ECO:0000256" key="14">
    <source>
        <dbReference type="ARBA" id="ARBA00047287"/>
    </source>
</evidence>
<dbReference type="CDD" id="cd02801">
    <property type="entry name" value="DUS_like_FMN"/>
    <property type="match status" value="1"/>
</dbReference>
<evidence type="ECO:0000256" key="19">
    <source>
        <dbReference type="ARBA" id="ARBA00068883"/>
    </source>
</evidence>
<comment type="catalytic activity">
    <reaction evidence="15">
        <text>5,6-dihydrouridine(16) in tRNA + NADP(+) = uridine(16) in tRNA + NADPH + H(+)</text>
        <dbReference type="Rhea" id="RHEA:53376"/>
        <dbReference type="Rhea" id="RHEA-COMP:13543"/>
        <dbReference type="Rhea" id="RHEA-COMP:13544"/>
        <dbReference type="ChEBI" id="CHEBI:15378"/>
        <dbReference type="ChEBI" id="CHEBI:57783"/>
        <dbReference type="ChEBI" id="CHEBI:58349"/>
        <dbReference type="ChEBI" id="CHEBI:65315"/>
        <dbReference type="ChEBI" id="CHEBI:74443"/>
        <dbReference type="EC" id="1.3.1.88"/>
    </reaction>
    <physiologicalReaction direction="right-to-left" evidence="15">
        <dbReference type="Rhea" id="RHEA:53378"/>
    </physiologicalReaction>
</comment>
<evidence type="ECO:0000259" key="21">
    <source>
        <dbReference type="Pfam" id="PF01207"/>
    </source>
</evidence>
<evidence type="ECO:0000256" key="7">
    <source>
        <dbReference type="ARBA" id="ARBA00022694"/>
    </source>
</evidence>
<evidence type="ECO:0000256" key="4">
    <source>
        <dbReference type="ARBA" id="ARBA00022490"/>
    </source>
</evidence>
<keyword evidence="9" id="KW-0560">Oxidoreductase</keyword>
<dbReference type="InterPro" id="IPR013785">
    <property type="entry name" value="Aldolase_TIM"/>
</dbReference>
<evidence type="ECO:0000256" key="15">
    <source>
        <dbReference type="ARBA" id="ARBA00047652"/>
    </source>
</evidence>
<keyword evidence="7" id="KW-0819">tRNA processing</keyword>
<evidence type="ECO:0000256" key="2">
    <source>
        <dbReference type="ARBA" id="ARBA00004123"/>
    </source>
</evidence>
<evidence type="ECO:0000256" key="20">
    <source>
        <dbReference type="ARBA" id="ARBA00077078"/>
    </source>
</evidence>
<dbReference type="PROSITE" id="PS01136">
    <property type="entry name" value="UPF0034"/>
    <property type="match status" value="1"/>
</dbReference>
<keyword evidence="23" id="KW-1185">Reference proteome</keyword>
<comment type="function">
    <text evidence="18">Catalyzes the synthesis of dihydrouridine, a modified base found in the D-loop of most tRNAs. Specifically modifies U16 and U17 in cytoplasmic tRNAs. Affects the level of some mature tRNA and thereby the total cellular translation.</text>
</comment>
<comment type="caution">
    <text evidence="22">The sequence shown here is derived from an EMBL/GenBank/DDBJ whole genome shotgun (WGS) entry which is preliminary data.</text>
</comment>
<dbReference type="Pfam" id="PF01207">
    <property type="entry name" value="Dus"/>
    <property type="match status" value="1"/>
</dbReference>
<evidence type="ECO:0000256" key="11">
    <source>
        <dbReference type="ARBA" id="ARBA00023242"/>
    </source>
</evidence>
<dbReference type="GO" id="GO:0005634">
    <property type="term" value="C:nucleus"/>
    <property type="evidence" value="ECO:0007669"/>
    <property type="project" value="UniProtKB-SubCell"/>
</dbReference>
<dbReference type="EMBL" id="JAWDGP010006054">
    <property type="protein sequence ID" value="KAK3748083.1"/>
    <property type="molecule type" value="Genomic_DNA"/>
</dbReference>
<keyword evidence="8" id="KW-0521">NADP</keyword>
<evidence type="ECO:0000256" key="3">
    <source>
        <dbReference type="ARBA" id="ARBA00004496"/>
    </source>
</evidence>